<comment type="caution">
    <text evidence="1">The sequence shown here is derived from an EMBL/GenBank/DDBJ whole genome shotgun (WGS) entry which is preliminary data.</text>
</comment>
<evidence type="ECO:0000313" key="2">
    <source>
        <dbReference type="Proteomes" id="UP001623661"/>
    </source>
</evidence>
<name>A0ABW8TQE8_9CLOT</name>
<evidence type="ECO:0008006" key="3">
    <source>
        <dbReference type="Google" id="ProtNLM"/>
    </source>
</evidence>
<dbReference type="Proteomes" id="UP001623661">
    <property type="component" value="Unassembled WGS sequence"/>
</dbReference>
<keyword evidence="2" id="KW-1185">Reference proteome</keyword>
<proteinExistence type="predicted"/>
<dbReference type="RefSeq" id="WP_406764538.1">
    <property type="nucleotide sequence ID" value="NZ_JBJHZY010000001.1"/>
</dbReference>
<dbReference type="EMBL" id="JBJHZY010000001">
    <property type="protein sequence ID" value="MFL0267952.1"/>
    <property type="molecule type" value="Genomic_DNA"/>
</dbReference>
<reference evidence="1 2" key="1">
    <citation type="submission" date="2024-11" db="EMBL/GenBank/DDBJ databases">
        <authorList>
            <person name="Heng Y.C."/>
            <person name="Lim A.C.H."/>
            <person name="Lee J.K.Y."/>
            <person name="Kittelmann S."/>
        </authorList>
    </citation>
    <scope>NUCLEOTIDE SEQUENCE [LARGE SCALE GENOMIC DNA]</scope>
    <source>
        <strain evidence="1 2">WILCCON 0202</strain>
    </source>
</reference>
<sequence>MLLGTTTKKHFSLLQKSGRDIDGAVATILALNCAIRFGGDAGRTVYDNRGILVL</sequence>
<evidence type="ECO:0000313" key="1">
    <source>
        <dbReference type="EMBL" id="MFL0267952.1"/>
    </source>
</evidence>
<gene>
    <name evidence="1" type="ORF">ACJDUH_07540</name>
</gene>
<organism evidence="1 2">
    <name type="scientific">Candidatus Clostridium radicumherbarum</name>
    <dbReference type="NCBI Taxonomy" id="3381662"/>
    <lineage>
        <taxon>Bacteria</taxon>
        <taxon>Bacillati</taxon>
        <taxon>Bacillota</taxon>
        <taxon>Clostridia</taxon>
        <taxon>Eubacteriales</taxon>
        <taxon>Clostridiaceae</taxon>
        <taxon>Clostridium</taxon>
    </lineage>
</organism>
<accession>A0ABW8TQE8</accession>
<protein>
    <recommendedName>
        <fullName evidence="3">Terminase</fullName>
    </recommendedName>
</protein>